<organism evidence="2">
    <name type="scientific">marine sediment metagenome</name>
    <dbReference type="NCBI Taxonomy" id="412755"/>
    <lineage>
        <taxon>unclassified sequences</taxon>
        <taxon>metagenomes</taxon>
        <taxon>ecological metagenomes</taxon>
    </lineage>
</organism>
<accession>X1VVN2</accession>
<comment type="caution">
    <text evidence="2">The sequence shown here is derived from an EMBL/GenBank/DDBJ whole genome shotgun (WGS) entry which is preliminary data.</text>
</comment>
<protein>
    <submittedName>
        <fullName evidence="2">Uncharacterized protein</fullName>
    </submittedName>
</protein>
<evidence type="ECO:0000313" key="2">
    <source>
        <dbReference type="EMBL" id="GAJ14755.1"/>
    </source>
</evidence>
<feature type="compositionally biased region" description="Basic residues" evidence="1">
    <location>
        <begin position="83"/>
        <end position="92"/>
    </location>
</feature>
<dbReference type="AlphaFoldDB" id="X1VVN2"/>
<dbReference type="InterPro" id="IPR001719">
    <property type="entry name" value="AP_endonuc_2"/>
</dbReference>
<dbReference type="SUPFAM" id="SSF51658">
    <property type="entry name" value="Xylose isomerase-like"/>
    <property type="match status" value="1"/>
</dbReference>
<dbReference type="InterPro" id="IPR036237">
    <property type="entry name" value="Xyl_isomerase-like_sf"/>
</dbReference>
<sequence>PDHRNAPQSNNMPPKRKIVQETSIDSELSPPPDELLDNVQAVAGANGRAGDERPTKKRRTKKTTTSIAAAEEPTKSEQSPAKSGKKPLIKQKVKVEVEEETVEEAAETGEAVPKKGRSSKAKVEVEAEVDENGEMIEKKVKVKRKSKADKERELVEMPLAARTVGHKLLIGAHVSAAGGRYRIALYSCPILNNLLGVHQSILNSVHIGANAFALFLKSQRKWENPPLQDDVCAIFHSHCKEHSYDQNSHI</sequence>
<feature type="non-terminal residue" evidence="2">
    <location>
        <position position="250"/>
    </location>
</feature>
<dbReference type="Gene3D" id="3.20.20.150">
    <property type="entry name" value="Divalent-metal-dependent TIM barrel enzymes"/>
    <property type="match status" value="1"/>
</dbReference>
<dbReference type="PANTHER" id="PTHR21445:SF0">
    <property type="entry name" value="APURINIC-APYRIMIDINIC ENDONUCLEASE"/>
    <property type="match status" value="1"/>
</dbReference>
<dbReference type="GO" id="GO:0003677">
    <property type="term" value="F:DNA binding"/>
    <property type="evidence" value="ECO:0007669"/>
    <property type="project" value="InterPro"/>
</dbReference>
<dbReference type="PANTHER" id="PTHR21445">
    <property type="entry name" value="ENDONUCLEASE IV ENDODEOXYRIBONUCLEASE IV"/>
    <property type="match status" value="1"/>
</dbReference>
<feature type="non-terminal residue" evidence="2">
    <location>
        <position position="1"/>
    </location>
</feature>
<gene>
    <name evidence="2" type="ORF">S12H4_48002</name>
</gene>
<dbReference type="GO" id="GO:0008270">
    <property type="term" value="F:zinc ion binding"/>
    <property type="evidence" value="ECO:0007669"/>
    <property type="project" value="InterPro"/>
</dbReference>
<dbReference type="GO" id="GO:0008081">
    <property type="term" value="F:phosphoric diester hydrolase activity"/>
    <property type="evidence" value="ECO:0007669"/>
    <property type="project" value="TreeGrafter"/>
</dbReference>
<feature type="region of interest" description="Disordered" evidence="1">
    <location>
        <begin position="102"/>
        <end position="121"/>
    </location>
</feature>
<dbReference type="GO" id="GO:0006284">
    <property type="term" value="P:base-excision repair"/>
    <property type="evidence" value="ECO:0007669"/>
    <property type="project" value="TreeGrafter"/>
</dbReference>
<name>X1VVN2_9ZZZZ</name>
<dbReference type="GO" id="GO:0005739">
    <property type="term" value="C:mitochondrion"/>
    <property type="evidence" value="ECO:0007669"/>
    <property type="project" value="TreeGrafter"/>
</dbReference>
<proteinExistence type="predicted"/>
<dbReference type="EMBL" id="BARW01029949">
    <property type="protein sequence ID" value="GAJ14755.1"/>
    <property type="molecule type" value="Genomic_DNA"/>
</dbReference>
<feature type="region of interest" description="Disordered" evidence="1">
    <location>
        <begin position="1"/>
        <end position="93"/>
    </location>
</feature>
<dbReference type="GO" id="GO:0005634">
    <property type="term" value="C:nucleus"/>
    <property type="evidence" value="ECO:0007669"/>
    <property type="project" value="TreeGrafter"/>
</dbReference>
<dbReference type="GO" id="GO:0003906">
    <property type="term" value="F:DNA-(apurinic or apyrimidinic site) endonuclease activity"/>
    <property type="evidence" value="ECO:0007669"/>
    <property type="project" value="TreeGrafter"/>
</dbReference>
<reference evidence="2" key="1">
    <citation type="journal article" date="2014" name="Front. Microbiol.">
        <title>High frequency of phylogenetically diverse reductive dehalogenase-homologous genes in deep subseafloor sedimentary metagenomes.</title>
        <authorList>
            <person name="Kawai M."/>
            <person name="Futagami T."/>
            <person name="Toyoda A."/>
            <person name="Takaki Y."/>
            <person name="Nishi S."/>
            <person name="Hori S."/>
            <person name="Arai W."/>
            <person name="Tsubouchi T."/>
            <person name="Morono Y."/>
            <person name="Uchiyama I."/>
            <person name="Ito T."/>
            <person name="Fujiyama A."/>
            <person name="Inagaki F."/>
            <person name="Takami H."/>
        </authorList>
    </citation>
    <scope>NUCLEOTIDE SEQUENCE</scope>
    <source>
        <strain evidence="2">Expedition CK06-06</strain>
    </source>
</reference>
<evidence type="ECO:0000256" key="1">
    <source>
        <dbReference type="SAM" id="MobiDB-lite"/>
    </source>
</evidence>
<feature type="compositionally biased region" description="Polar residues" evidence="1">
    <location>
        <begin position="1"/>
        <end position="12"/>
    </location>
</feature>